<dbReference type="InterPro" id="IPR001347">
    <property type="entry name" value="SIS_dom"/>
</dbReference>
<dbReference type="RefSeq" id="WP_078768867.1">
    <property type="nucleotide sequence ID" value="NZ_FUWW01000016.1"/>
</dbReference>
<evidence type="ECO:0000259" key="5">
    <source>
        <dbReference type="PROSITE" id="PS51464"/>
    </source>
</evidence>
<dbReference type="PROSITE" id="PS51464">
    <property type="entry name" value="SIS"/>
    <property type="match status" value="1"/>
</dbReference>
<evidence type="ECO:0000256" key="3">
    <source>
        <dbReference type="ARBA" id="ARBA00016090"/>
    </source>
</evidence>
<protein>
    <recommendedName>
        <fullName evidence="3">Glutamine--fructose-6-phosphate aminotransferase [isomerizing]</fullName>
        <ecNumber evidence="2">2.6.1.16</ecNumber>
    </recommendedName>
</protein>
<name>A0A1T4MX71_9FIRM</name>
<comment type="catalytic activity">
    <reaction evidence="1">
        <text>D-fructose 6-phosphate + L-glutamine = D-glucosamine 6-phosphate + L-glutamate</text>
        <dbReference type="Rhea" id="RHEA:13237"/>
        <dbReference type="ChEBI" id="CHEBI:29985"/>
        <dbReference type="ChEBI" id="CHEBI:58359"/>
        <dbReference type="ChEBI" id="CHEBI:58725"/>
        <dbReference type="ChEBI" id="CHEBI:61527"/>
        <dbReference type="EC" id="2.6.1.16"/>
    </reaction>
</comment>
<dbReference type="GO" id="GO:0006487">
    <property type="term" value="P:protein N-linked glycosylation"/>
    <property type="evidence" value="ECO:0007669"/>
    <property type="project" value="TreeGrafter"/>
</dbReference>
<evidence type="ECO:0000256" key="1">
    <source>
        <dbReference type="ARBA" id="ARBA00001031"/>
    </source>
</evidence>
<dbReference type="InterPro" id="IPR046348">
    <property type="entry name" value="SIS_dom_sf"/>
</dbReference>
<dbReference type="EMBL" id="FUWW01000016">
    <property type="protein sequence ID" value="SJZ71456.1"/>
    <property type="molecule type" value="Genomic_DNA"/>
</dbReference>
<dbReference type="GO" id="GO:0006047">
    <property type="term" value="P:UDP-N-acetylglucosamine metabolic process"/>
    <property type="evidence" value="ECO:0007669"/>
    <property type="project" value="TreeGrafter"/>
</dbReference>
<keyword evidence="4" id="KW-0677">Repeat</keyword>
<feature type="domain" description="SIS" evidence="5">
    <location>
        <begin position="42"/>
        <end position="177"/>
    </location>
</feature>
<dbReference type="EC" id="2.6.1.16" evidence="2"/>
<dbReference type="STRING" id="290054.SAMN02745114_01408"/>
<dbReference type="CDD" id="cd05008">
    <property type="entry name" value="SIS_GlmS_GlmD_1"/>
    <property type="match status" value="1"/>
</dbReference>
<dbReference type="GO" id="GO:0005829">
    <property type="term" value="C:cytosol"/>
    <property type="evidence" value="ECO:0007669"/>
    <property type="project" value="TreeGrafter"/>
</dbReference>
<dbReference type="Proteomes" id="UP000190657">
    <property type="component" value="Unassembled WGS sequence"/>
</dbReference>
<evidence type="ECO:0000256" key="4">
    <source>
        <dbReference type="ARBA" id="ARBA00022737"/>
    </source>
</evidence>
<dbReference type="PANTHER" id="PTHR10937:SF0">
    <property type="entry name" value="GLUTAMINE--FRUCTOSE-6-PHOSPHATE TRANSAMINASE (ISOMERIZING)"/>
    <property type="match status" value="1"/>
</dbReference>
<dbReference type="SUPFAM" id="SSF53697">
    <property type="entry name" value="SIS domain"/>
    <property type="match status" value="1"/>
</dbReference>
<reference evidence="6 7" key="1">
    <citation type="submission" date="2017-02" db="EMBL/GenBank/DDBJ databases">
        <authorList>
            <person name="Peterson S.W."/>
        </authorList>
    </citation>
    <scope>NUCLEOTIDE SEQUENCE [LARGE SCALE GENOMIC DNA]</scope>
    <source>
        <strain evidence="6 7">ATCC 51222</strain>
    </source>
</reference>
<sequence>MTDNLGISNLYENDISEIAQSIRRFLDEVIQKDKLVLPTLKMSRHAIKGLSEIILTGSGQSFYTAQAMAHNTEMLTDLPTYAIPSALLKGTRGVLYRDALVIAISQSGENADTISAVKRAMGNSAKVVAVTAKDSTIAKMCKSKVHLTDCDTSLCTFQNEYLAVAMLSMYLGEALGCMSKINTSVSLRLAQMLPGKLSFTPNSEKELQNVADFIGKFDNIVFCGYSTDEALAQAVAEKFRLIAGKTAFALPIYDIAQSCLELKNTLIVPIVSNSASTPIVMPYIDAIKYSCADTIIYTTKNIAHDCEITDGTVTVDDSIPLFNPITLATVLQQTILELEVNTISISNSDQSA</sequence>
<dbReference type="GO" id="GO:0004360">
    <property type="term" value="F:glutamine-fructose-6-phosphate transaminase (isomerizing) activity"/>
    <property type="evidence" value="ECO:0007669"/>
    <property type="project" value="UniProtKB-EC"/>
</dbReference>
<dbReference type="GO" id="GO:0006002">
    <property type="term" value="P:fructose 6-phosphate metabolic process"/>
    <property type="evidence" value="ECO:0007669"/>
    <property type="project" value="TreeGrafter"/>
</dbReference>
<evidence type="ECO:0000313" key="6">
    <source>
        <dbReference type="EMBL" id="SJZ71456.1"/>
    </source>
</evidence>
<dbReference type="InterPro" id="IPR035466">
    <property type="entry name" value="GlmS/AgaS_SIS"/>
</dbReference>
<dbReference type="Gene3D" id="3.40.50.10490">
    <property type="entry name" value="Glucose-6-phosphate isomerase like protein, domain 1"/>
    <property type="match status" value="2"/>
</dbReference>
<dbReference type="Pfam" id="PF01380">
    <property type="entry name" value="SIS"/>
    <property type="match status" value="1"/>
</dbReference>
<evidence type="ECO:0000256" key="2">
    <source>
        <dbReference type="ARBA" id="ARBA00012916"/>
    </source>
</evidence>
<organism evidence="6 7">
    <name type="scientific">Eubacterium coprostanoligenes</name>
    <dbReference type="NCBI Taxonomy" id="290054"/>
    <lineage>
        <taxon>Bacteria</taxon>
        <taxon>Bacillati</taxon>
        <taxon>Bacillota</taxon>
        <taxon>Clostridia</taxon>
        <taxon>Eubacteriales</taxon>
        <taxon>Eubacteriaceae</taxon>
        <taxon>Eubacterium</taxon>
    </lineage>
</organism>
<proteinExistence type="predicted"/>
<dbReference type="AlphaFoldDB" id="A0A1T4MX71"/>
<keyword evidence="7" id="KW-1185">Reference proteome</keyword>
<dbReference type="PANTHER" id="PTHR10937">
    <property type="entry name" value="GLUCOSAMINE--FRUCTOSE-6-PHOSPHATE AMINOTRANSFERASE, ISOMERIZING"/>
    <property type="match status" value="1"/>
</dbReference>
<accession>A0A1T4MX71</accession>
<gene>
    <name evidence="6" type="ORF">SAMN02745114_01408</name>
</gene>
<evidence type="ECO:0000313" key="7">
    <source>
        <dbReference type="Proteomes" id="UP000190657"/>
    </source>
</evidence>
<dbReference type="GO" id="GO:0097367">
    <property type="term" value="F:carbohydrate derivative binding"/>
    <property type="evidence" value="ECO:0007669"/>
    <property type="project" value="InterPro"/>
</dbReference>
<dbReference type="OrthoDB" id="9782098at2"/>